<accession>A0AAW1NWD5</accession>
<dbReference type="Proteomes" id="UP001465755">
    <property type="component" value="Unassembled WGS sequence"/>
</dbReference>
<feature type="compositionally biased region" description="Basic residues" evidence="1">
    <location>
        <begin position="154"/>
        <end position="164"/>
    </location>
</feature>
<organism evidence="2 3">
    <name type="scientific">Symbiochloris irregularis</name>
    <dbReference type="NCBI Taxonomy" id="706552"/>
    <lineage>
        <taxon>Eukaryota</taxon>
        <taxon>Viridiplantae</taxon>
        <taxon>Chlorophyta</taxon>
        <taxon>core chlorophytes</taxon>
        <taxon>Trebouxiophyceae</taxon>
        <taxon>Trebouxiales</taxon>
        <taxon>Trebouxiaceae</taxon>
        <taxon>Symbiochloris</taxon>
    </lineage>
</organism>
<feature type="compositionally biased region" description="Polar residues" evidence="1">
    <location>
        <begin position="1"/>
        <end position="18"/>
    </location>
</feature>
<dbReference type="AlphaFoldDB" id="A0AAW1NWD5"/>
<keyword evidence="3" id="KW-1185">Reference proteome</keyword>
<protein>
    <submittedName>
        <fullName evidence="2">Uncharacterized protein</fullName>
    </submittedName>
</protein>
<gene>
    <name evidence="2" type="ORF">WJX73_009323</name>
</gene>
<reference evidence="2 3" key="1">
    <citation type="journal article" date="2024" name="Nat. Commun.">
        <title>Phylogenomics reveals the evolutionary origins of lichenization in chlorophyte algae.</title>
        <authorList>
            <person name="Puginier C."/>
            <person name="Libourel C."/>
            <person name="Otte J."/>
            <person name="Skaloud P."/>
            <person name="Haon M."/>
            <person name="Grisel S."/>
            <person name="Petersen M."/>
            <person name="Berrin J.G."/>
            <person name="Delaux P.M."/>
            <person name="Dal Grande F."/>
            <person name="Keller J."/>
        </authorList>
    </citation>
    <scope>NUCLEOTIDE SEQUENCE [LARGE SCALE GENOMIC DNA]</scope>
    <source>
        <strain evidence="2 3">SAG 2036</strain>
    </source>
</reference>
<dbReference type="EMBL" id="JALJOQ010000076">
    <property type="protein sequence ID" value="KAK9801418.1"/>
    <property type="molecule type" value="Genomic_DNA"/>
</dbReference>
<comment type="caution">
    <text evidence="2">The sequence shown here is derived from an EMBL/GenBank/DDBJ whole genome shotgun (WGS) entry which is preliminary data.</text>
</comment>
<evidence type="ECO:0000256" key="1">
    <source>
        <dbReference type="SAM" id="MobiDB-lite"/>
    </source>
</evidence>
<sequence>MASGRGKTTSTTKRNSSIRLIGRKSSLAMLTTQQSHFPNPHGPAYTEQDFALAQMAAVEAELVREATRRLLEEQQPVPEPFSPTHLNGFHSPLAPQWEDRYMPGQSATVHASAAPALSPLPHQSLFARVSPQPSAPIAGTGVFLPSAKASKVPKSPRKSWRRSH</sequence>
<feature type="region of interest" description="Disordered" evidence="1">
    <location>
        <begin position="1"/>
        <end position="20"/>
    </location>
</feature>
<feature type="region of interest" description="Disordered" evidence="1">
    <location>
        <begin position="137"/>
        <end position="164"/>
    </location>
</feature>
<evidence type="ECO:0000313" key="2">
    <source>
        <dbReference type="EMBL" id="KAK9801418.1"/>
    </source>
</evidence>
<evidence type="ECO:0000313" key="3">
    <source>
        <dbReference type="Proteomes" id="UP001465755"/>
    </source>
</evidence>
<proteinExistence type="predicted"/>
<feature type="region of interest" description="Disordered" evidence="1">
    <location>
        <begin position="77"/>
        <end position="108"/>
    </location>
</feature>
<name>A0AAW1NWD5_9CHLO</name>